<dbReference type="Pfam" id="PF13561">
    <property type="entry name" value="adh_short_C2"/>
    <property type="match status" value="1"/>
</dbReference>
<proteinExistence type="inferred from homology"/>
<dbReference type="PRINTS" id="PR00081">
    <property type="entry name" value="GDHRDH"/>
</dbReference>
<comment type="similarity">
    <text evidence="1">Belongs to the short-chain dehydrogenases/reductases (SDR) family.</text>
</comment>
<dbReference type="AlphaFoldDB" id="A0A4R2J991"/>
<dbReference type="Proteomes" id="UP000295680">
    <property type="component" value="Unassembled WGS sequence"/>
</dbReference>
<dbReference type="NCBIfam" id="NF005559">
    <property type="entry name" value="PRK07231.1"/>
    <property type="match status" value="1"/>
</dbReference>
<dbReference type="CDD" id="cd05233">
    <property type="entry name" value="SDR_c"/>
    <property type="match status" value="1"/>
</dbReference>
<dbReference type="Gene3D" id="3.40.50.720">
    <property type="entry name" value="NAD(P)-binding Rossmann-like Domain"/>
    <property type="match status" value="1"/>
</dbReference>
<dbReference type="PROSITE" id="PS00061">
    <property type="entry name" value="ADH_SHORT"/>
    <property type="match status" value="1"/>
</dbReference>
<keyword evidence="4" id="KW-1185">Reference proteome</keyword>
<dbReference type="InterPro" id="IPR036291">
    <property type="entry name" value="NAD(P)-bd_dom_sf"/>
</dbReference>
<evidence type="ECO:0000256" key="1">
    <source>
        <dbReference type="ARBA" id="ARBA00006484"/>
    </source>
</evidence>
<sequence length="248" mass="25756">MRLDGKVALVTGATSGIGTAIASRLAEEGAQVLLTGRSATHGTQLARRLPGSRFHAADLLREDAADELVASCVAAYGRIDVLVNNAAVDHTGDLVSTPTTEVRETFEVNTFATLRLMQAAGRRMMGTGGSIVNITSRLASVGVPTMGVYSASKGAVLALTRAAAVELAPYHIRVNAVAPGMTRTPLYQAWLDRLPDPAAAERDVLARIPLGRLASPEDIAAAVSYLASDDAAYITGASLPLDGGYTAQ</sequence>
<dbReference type="GO" id="GO:0016491">
    <property type="term" value="F:oxidoreductase activity"/>
    <property type="evidence" value="ECO:0007669"/>
    <property type="project" value="UniProtKB-KW"/>
</dbReference>
<evidence type="ECO:0000313" key="3">
    <source>
        <dbReference type="EMBL" id="TCO54352.1"/>
    </source>
</evidence>
<dbReference type="OrthoDB" id="4380821at2"/>
<dbReference type="InterPro" id="IPR020904">
    <property type="entry name" value="Sc_DH/Rdtase_CS"/>
</dbReference>
<dbReference type="InterPro" id="IPR002347">
    <property type="entry name" value="SDR_fam"/>
</dbReference>
<reference evidence="3 4" key="1">
    <citation type="submission" date="2019-03" db="EMBL/GenBank/DDBJ databases">
        <title>Genomic Encyclopedia of Type Strains, Phase IV (KMG-IV): sequencing the most valuable type-strain genomes for metagenomic binning, comparative biology and taxonomic classification.</title>
        <authorList>
            <person name="Goeker M."/>
        </authorList>
    </citation>
    <scope>NUCLEOTIDE SEQUENCE [LARGE SCALE GENOMIC DNA]</scope>
    <source>
        <strain evidence="3 4">DSM 45934</strain>
    </source>
</reference>
<keyword evidence="2" id="KW-0560">Oxidoreductase</keyword>
<dbReference type="PRINTS" id="PR00080">
    <property type="entry name" value="SDRFAMILY"/>
</dbReference>
<dbReference type="FunFam" id="3.40.50.720:FF:000084">
    <property type="entry name" value="Short-chain dehydrogenase reductase"/>
    <property type="match status" value="1"/>
</dbReference>
<protein>
    <submittedName>
        <fullName evidence="3">Meso-butanediol dehydrogenase/(S,S)-butanediol dehydrogenase/diacetyl reductase</fullName>
    </submittedName>
</protein>
<evidence type="ECO:0000256" key="2">
    <source>
        <dbReference type="ARBA" id="ARBA00023002"/>
    </source>
</evidence>
<evidence type="ECO:0000313" key="4">
    <source>
        <dbReference type="Proteomes" id="UP000295680"/>
    </source>
</evidence>
<dbReference type="EMBL" id="SLWS01000009">
    <property type="protein sequence ID" value="TCO54352.1"/>
    <property type="molecule type" value="Genomic_DNA"/>
</dbReference>
<accession>A0A4R2J991</accession>
<gene>
    <name evidence="3" type="ORF">EV192_109333</name>
</gene>
<dbReference type="SUPFAM" id="SSF51735">
    <property type="entry name" value="NAD(P)-binding Rossmann-fold domains"/>
    <property type="match status" value="1"/>
</dbReference>
<dbReference type="PANTHER" id="PTHR43639:SF1">
    <property type="entry name" value="SHORT-CHAIN DEHYDROGENASE_REDUCTASE FAMILY PROTEIN"/>
    <property type="match status" value="1"/>
</dbReference>
<name>A0A4R2J991_9PSEU</name>
<dbReference type="RefSeq" id="WP_132123320.1">
    <property type="nucleotide sequence ID" value="NZ_SLWS01000009.1"/>
</dbReference>
<dbReference type="PANTHER" id="PTHR43639">
    <property type="entry name" value="OXIDOREDUCTASE, SHORT-CHAIN DEHYDROGENASE/REDUCTASE FAMILY (AFU_ORTHOLOGUE AFUA_5G02870)"/>
    <property type="match status" value="1"/>
</dbReference>
<comment type="caution">
    <text evidence="3">The sequence shown here is derived from an EMBL/GenBank/DDBJ whole genome shotgun (WGS) entry which is preliminary data.</text>
</comment>
<organism evidence="3 4">
    <name type="scientific">Actinocrispum wychmicini</name>
    <dbReference type="NCBI Taxonomy" id="1213861"/>
    <lineage>
        <taxon>Bacteria</taxon>
        <taxon>Bacillati</taxon>
        <taxon>Actinomycetota</taxon>
        <taxon>Actinomycetes</taxon>
        <taxon>Pseudonocardiales</taxon>
        <taxon>Pseudonocardiaceae</taxon>
        <taxon>Actinocrispum</taxon>
    </lineage>
</organism>